<dbReference type="GO" id="GO:0005886">
    <property type="term" value="C:plasma membrane"/>
    <property type="evidence" value="ECO:0007669"/>
    <property type="project" value="UniProtKB-SubCell"/>
</dbReference>
<accession>B8I2U8</accession>
<dbReference type="eggNOG" id="ENOG5032YNU">
    <property type="taxonomic scope" value="Bacteria"/>
</dbReference>
<proteinExistence type="predicted"/>
<keyword evidence="4 7" id="KW-1133">Transmembrane helix</keyword>
<dbReference type="HOGENOM" id="CLU_665157_0_0_9"/>
<dbReference type="InterPro" id="IPR055431">
    <property type="entry name" value="RsgI_M"/>
</dbReference>
<dbReference type="EMBL" id="CP001348">
    <property type="protein sequence ID" value="ACL76091.1"/>
    <property type="molecule type" value="Genomic_DNA"/>
</dbReference>
<dbReference type="KEGG" id="cce:Ccel_1740"/>
<keyword evidence="5 7" id="KW-0472">Membrane</keyword>
<keyword evidence="2" id="KW-1003">Cell membrane</keyword>
<evidence type="ECO:0000256" key="1">
    <source>
        <dbReference type="ARBA" id="ARBA00004162"/>
    </source>
</evidence>
<feature type="compositionally biased region" description="Basic and acidic residues" evidence="6">
    <location>
        <begin position="382"/>
        <end position="397"/>
    </location>
</feature>
<evidence type="ECO:0000256" key="3">
    <source>
        <dbReference type="ARBA" id="ARBA00022692"/>
    </source>
</evidence>
<feature type="compositionally biased region" description="Low complexity" evidence="6">
    <location>
        <begin position="298"/>
        <end position="319"/>
    </location>
</feature>
<keyword evidence="3 7" id="KW-0812">Transmembrane</keyword>
<comment type="subcellular location">
    <subcellularLocation>
        <location evidence="1">Cell membrane</location>
        <topology evidence="1">Single-pass membrane protein</topology>
    </subcellularLocation>
</comment>
<feature type="region of interest" description="Disordered" evidence="6">
    <location>
        <begin position="251"/>
        <end position="413"/>
    </location>
</feature>
<keyword evidence="10" id="KW-1185">Reference proteome</keyword>
<evidence type="ECO:0000256" key="4">
    <source>
        <dbReference type="ARBA" id="ARBA00022989"/>
    </source>
</evidence>
<feature type="domain" description="RsgI N-terminal anti-sigma" evidence="8">
    <location>
        <begin position="4"/>
        <end position="51"/>
    </location>
</feature>
<dbReference type="InterPro" id="IPR024449">
    <property type="entry name" value="Anti-sigma_RsgI_N"/>
</dbReference>
<name>B8I2U8_RUMCH</name>
<dbReference type="Proteomes" id="UP000001349">
    <property type="component" value="Chromosome"/>
</dbReference>
<dbReference type="PROSITE" id="PS51849">
    <property type="entry name" value="RSGI_N"/>
    <property type="match status" value="1"/>
</dbReference>
<evidence type="ECO:0000256" key="5">
    <source>
        <dbReference type="ARBA" id="ARBA00023136"/>
    </source>
</evidence>
<protein>
    <recommendedName>
        <fullName evidence="8">RsgI N-terminal anti-sigma domain-containing protein</fullName>
    </recommendedName>
</protein>
<sequence length="413" mass="45679">MGNNTGTILEIKGNKAIVMTNTCDFIAITRMPEMFVGQQVDLNNSAIKSKSNPLKYFAIAGMFVLILCSVLIYQLVKPSAVFAYVDVDINPSLELLIDKKANVIEVKTLNSDADALVKDIRLVNKSLTNAVKIIIKESQNKGFIRPDTKNAVLISASINPGKSISSAVSSEKILDVIVSDLQKTDFSIGAVSIKAEVVKVDPIERSEAVKNNISMGRYKLFEEITESDENIDIEKAKTEGLSKIIEEYETKEQEKTIASVDKDNSYKPVQDNKEILDKPKNSTTKDNPKVADNKKPENNNSQKYSNGNSNSSKSSAVKPNKAEDQFKASRSNSENNSSNNRDQSKNTNKKSSDEKKTLDQGSKPITTDDGTKSLNNKNNNKNNDEKPKNHPAKENKQENGNNNQQKSKEKNKK</sequence>
<feature type="compositionally biased region" description="Basic and acidic residues" evidence="6">
    <location>
        <begin position="251"/>
        <end position="280"/>
    </location>
</feature>
<gene>
    <name evidence="9" type="ordered locus">Ccel_1740</name>
</gene>
<feature type="transmembrane region" description="Helical" evidence="7">
    <location>
        <begin position="56"/>
        <end position="76"/>
    </location>
</feature>
<dbReference type="Pfam" id="PF23750">
    <property type="entry name" value="RsgI_M"/>
    <property type="match status" value="1"/>
</dbReference>
<evidence type="ECO:0000313" key="10">
    <source>
        <dbReference type="Proteomes" id="UP000001349"/>
    </source>
</evidence>
<dbReference type="Pfam" id="PF12791">
    <property type="entry name" value="RsgI_N"/>
    <property type="match status" value="1"/>
</dbReference>
<evidence type="ECO:0000256" key="6">
    <source>
        <dbReference type="SAM" id="MobiDB-lite"/>
    </source>
</evidence>
<dbReference type="STRING" id="394503.Ccel_1740"/>
<dbReference type="AlphaFoldDB" id="B8I2U8"/>
<evidence type="ECO:0000256" key="7">
    <source>
        <dbReference type="SAM" id="Phobius"/>
    </source>
</evidence>
<evidence type="ECO:0000313" key="9">
    <source>
        <dbReference type="EMBL" id="ACL76091.1"/>
    </source>
</evidence>
<reference evidence="9 10" key="1">
    <citation type="submission" date="2009-01" db="EMBL/GenBank/DDBJ databases">
        <title>Complete sequence of Clostridium cellulolyticum H10.</title>
        <authorList>
            <consortium name="US DOE Joint Genome Institute"/>
            <person name="Lucas S."/>
            <person name="Copeland A."/>
            <person name="Lapidus A."/>
            <person name="Glavina del Rio T."/>
            <person name="Dalin E."/>
            <person name="Tice H."/>
            <person name="Bruce D."/>
            <person name="Goodwin L."/>
            <person name="Pitluck S."/>
            <person name="Chertkov O."/>
            <person name="Saunders E."/>
            <person name="Brettin T."/>
            <person name="Detter J.C."/>
            <person name="Han C."/>
            <person name="Larimer F."/>
            <person name="Land M."/>
            <person name="Hauser L."/>
            <person name="Kyrpides N."/>
            <person name="Ivanova N."/>
            <person name="Zhou J."/>
            <person name="Richardson P."/>
        </authorList>
    </citation>
    <scope>NUCLEOTIDE SEQUENCE [LARGE SCALE GENOMIC DNA]</scope>
    <source>
        <strain evidence="10">ATCC 35319 / DSM 5812 / JCM 6584 / H10</strain>
    </source>
</reference>
<evidence type="ECO:0000259" key="8">
    <source>
        <dbReference type="PROSITE" id="PS51849"/>
    </source>
</evidence>
<organism evidence="9 10">
    <name type="scientific">Ruminiclostridium cellulolyticum (strain ATCC 35319 / DSM 5812 / JCM 6584 / H10)</name>
    <name type="common">Clostridium cellulolyticum</name>
    <dbReference type="NCBI Taxonomy" id="394503"/>
    <lineage>
        <taxon>Bacteria</taxon>
        <taxon>Bacillati</taxon>
        <taxon>Bacillota</taxon>
        <taxon>Clostridia</taxon>
        <taxon>Eubacteriales</taxon>
        <taxon>Oscillospiraceae</taxon>
        <taxon>Ruminiclostridium</taxon>
    </lineage>
</organism>
<feature type="compositionally biased region" description="Low complexity" evidence="6">
    <location>
        <begin position="329"/>
        <end position="341"/>
    </location>
</feature>
<dbReference type="RefSeq" id="WP_015925206.1">
    <property type="nucleotide sequence ID" value="NC_011898.1"/>
</dbReference>
<feature type="compositionally biased region" description="Basic and acidic residues" evidence="6">
    <location>
        <begin position="286"/>
        <end position="297"/>
    </location>
</feature>
<evidence type="ECO:0000256" key="2">
    <source>
        <dbReference type="ARBA" id="ARBA00022475"/>
    </source>
</evidence>
<dbReference type="OrthoDB" id="9800626at2"/>